<gene>
    <name evidence="3" type="ORF">OUZ56_000541</name>
</gene>
<dbReference type="PANTHER" id="PTHR21557:SF2">
    <property type="entry name" value="CORDON-BLEU PROTEIN-LIKE 1"/>
    <property type="match status" value="1"/>
</dbReference>
<feature type="region of interest" description="Disordered" evidence="1">
    <location>
        <begin position="753"/>
        <end position="774"/>
    </location>
</feature>
<feature type="region of interest" description="Disordered" evidence="1">
    <location>
        <begin position="225"/>
        <end position="267"/>
    </location>
</feature>
<feature type="compositionally biased region" description="Acidic residues" evidence="1">
    <location>
        <begin position="843"/>
        <end position="853"/>
    </location>
</feature>
<reference evidence="3 4" key="1">
    <citation type="journal article" date="2023" name="Nucleic Acids Res.">
        <title>The hologenome of Daphnia magna reveals possible DNA methylation and microbiome-mediated evolution of the host genome.</title>
        <authorList>
            <person name="Chaturvedi A."/>
            <person name="Li X."/>
            <person name="Dhandapani V."/>
            <person name="Marshall H."/>
            <person name="Kissane S."/>
            <person name="Cuenca-Cambronero M."/>
            <person name="Asole G."/>
            <person name="Calvet F."/>
            <person name="Ruiz-Romero M."/>
            <person name="Marangio P."/>
            <person name="Guigo R."/>
            <person name="Rago D."/>
            <person name="Mirbahai L."/>
            <person name="Eastwood N."/>
            <person name="Colbourne J.K."/>
            <person name="Zhou J."/>
            <person name="Mallon E."/>
            <person name="Orsini L."/>
        </authorList>
    </citation>
    <scope>NUCLEOTIDE SEQUENCE [LARGE SCALE GENOMIC DNA]</scope>
    <source>
        <strain evidence="3">LRV0_1</strain>
    </source>
</reference>
<feature type="region of interest" description="Disordered" evidence="1">
    <location>
        <begin position="1243"/>
        <end position="1273"/>
    </location>
</feature>
<dbReference type="PANTHER" id="PTHR21557">
    <property type="entry name" value="CORDON-BLEU"/>
    <property type="match status" value="1"/>
</dbReference>
<keyword evidence="4" id="KW-1185">Reference proteome</keyword>
<feature type="compositionally biased region" description="Low complexity" evidence="1">
    <location>
        <begin position="419"/>
        <end position="440"/>
    </location>
</feature>
<dbReference type="InterPro" id="IPR039895">
    <property type="entry name" value="COBL-like"/>
</dbReference>
<feature type="compositionally biased region" description="Low complexity" evidence="1">
    <location>
        <begin position="495"/>
        <end position="508"/>
    </location>
</feature>
<evidence type="ECO:0000313" key="4">
    <source>
        <dbReference type="Proteomes" id="UP001234178"/>
    </source>
</evidence>
<protein>
    <recommendedName>
        <fullName evidence="2">WH2 domain-containing protein</fullName>
    </recommendedName>
</protein>
<feature type="compositionally biased region" description="Polar residues" evidence="1">
    <location>
        <begin position="348"/>
        <end position="357"/>
    </location>
</feature>
<feature type="compositionally biased region" description="Low complexity" evidence="1">
    <location>
        <begin position="557"/>
        <end position="571"/>
    </location>
</feature>
<proteinExistence type="predicted"/>
<feature type="domain" description="WH2" evidence="2">
    <location>
        <begin position="1791"/>
        <end position="1811"/>
    </location>
</feature>
<evidence type="ECO:0000259" key="2">
    <source>
        <dbReference type="PROSITE" id="PS51082"/>
    </source>
</evidence>
<feature type="region of interest" description="Disordered" evidence="1">
    <location>
        <begin position="280"/>
        <end position="576"/>
    </location>
</feature>
<feature type="compositionally biased region" description="Polar residues" evidence="1">
    <location>
        <begin position="927"/>
        <end position="945"/>
    </location>
</feature>
<organism evidence="3 4">
    <name type="scientific">Daphnia magna</name>
    <dbReference type="NCBI Taxonomy" id="35525"/>
    <lineage>
        <taxon>Eukaryota</taxon>
        <taxon>Metazoa</taxon>
        <taxon>Ecdysozoa</taxon>
        <taxon>Arthropoda</taxon>
        <taxon>Crustacea</taxon>
        <taxon>Branchiopoda</taxon>
        <taxon>Diplostraca</taxon>
        <taxon>Cladocera</taxon>
        <taxon>Anomopoda</taxon>
        <taxon>Daphniidae</taxon>
        <taxon>Daphnia</taxon>
    </lineage>
</organism>
<dbReference type="InterPro" id="IPR003124">
    <property type="entry name" value="WH2_dom"/>
</dbReference>
<feature type="compositionally biased region" description="Basic and acidic residues" evidence="1">
    <location>
        <begin position="1101"/>
        <end position="1112"/>
    </location>
</feature>
<feature type="compositionally biased region" description="Low complexity" evidence="1">
    <location>
        <begin position="1079"/>
        <end position="1096"/>
    </location>
</feature>
<sequence>MKMVPAPPPMTSSPIMSSAHQQFQVTEDTPVDFLEGCMEILVVFPNEKSILMSIQRRMPMLDLLIHVTAANKISPAAHLLQVTDEEGRLLPHKPSTPIGSLNAHKVYILAKNRLMADRSDSRSSNAKSSSSASQFEQSFRVQVRLPRNQLFVTRVTGRTQLADLLHTVCNEKALDPRHYELRHPVNLDERLRLNSCLDDYKLQEVVLVPLGGKNATLLTPAVSVSDLSSSSNNMNRKSVNLSASNSSKMSGKSTLKPTTSESTLVGHEKKKRGLFGLLGFGKHKKGSSMGDSSISSDSVGDRSISPSRSEEPVPPPPPVEPVAPSPPSPVLFSKRLAEEAVAKRNSRLMLSQMSTEASTTPTSTNGPPPLRKTISTTSNGAVAPPANKPVAKKKRAPAPPQPPPSTQSNGTNGPPKAASEVSSCSTSSSSGSNYVSPTTSVIHHSEEEVVLRSSSPKLSYQRQDSNYMSRQRQPDSGCSSPVRSPRSNMITTPGNSSSNLTQVSSTSNASLASAIKKRKAPVPPPALHEHVEASEKIPSPPTITVVVDGSHDDSDRVSSVSDQLSSVSDLSSTRKSETPDIIEPAIVVELTTQHHHYEQQQQTSVVTPIPAARNRVSRPVKSATTPPPSPCDEGQVVDLIVKVLRDHHETNSNRKLSSSYCSSSSEGDDLTLDDQSLDMFSSRNELNQTSKAQRAVLALEVAAVNKRREQQLELRSIQGTEAERLKLAQQQQTKKLEQENLTRQNIPMLVEQPSVSPAEVERTKRKKWDRSPQSQVDLLATRADSSDDEMTLKVPISLNRRPRVPSAAAMSQASSVSEFFSLSEAESESPIPGRMHKAVREPEENEENMDDPDVSFAAMCAALARRKQRGDPELPNDLSVVSIETVQSPNQMDSSSSGSSQLGGDDSIGGGFWQRPNIEQDLDSPRSIATDSTNAISERPANSISSEDDYEQLDYRRKNSEEKEKNDTYRKAHEEEETVVSEPIYTMVIKSPKSLVAVDVELEKNNIMEQTNEHEQVDEPDRCDIKAIVMLREEEPEMERDAGDGQTESPIMWEYKLPAPPTPFQDPAQSPLDKLQIASESELSRSTRSSMSTDSLQQNKSTDEENFAKDSPRSSIDCQESEAETSAEISIKEDCDVKEVALKLHRGLELLGETTTEEPSLDDAAIEEVVNVAEENKVVLQSSDPEAKPYGIESTTDEPLSQPSSLPPVPSTLPPIDSDDDFPQPDMQFSIATYTVRVSKDSTYERKLARSGLPEEVSENITKPTDDSQKEVNSPLPIVTETKEQEMVADPVKAEENSGNSPAPAAGQLPLPMLNADFIQQFQNALHSITDPKARALQEEFLRLQQQFLTLQMQAVVQQNSAVTVESAPVESAPVNISTHHSGTTKLKEKTVVIEVPTATDLQAEPLVEADSKQNQLVESPVEPPLKITDPAQEQLPKQEIELETPVYRYSGPPQVKLDTWKPGRPRSEVIDFSRSSSFNVPLVPVETKIDVPVIGTVAATVLAMDTNTSSPTVANIPEEVVLPVQMSRIPEEESKIKPIVSEVEEILAVREKIEHIESSSNNSSNCTSPVLKPIVLRKSSFITARPFEARPVSMPIRRPNFTPMVIQPVPFVFGKIRAPEVRGFASLPPDNRVEMQGIRMTGPTGVIPFSAVNKNRSVAPVSKENPTIVIRNKLIQSARRPSAEINGMPLKSEDSPDQVEDTFAEEKESASVVVETRRATSFTRPLSMPMSSSLLLAAGAGGAVNKPQPLSPEISNQPIAAQQTVISGADPSTTAGRRSLSSKFVRKVDPREELLNSIRSFANGGSLKKTGASLNK</sequence>
<feature type="region of interest" description="Disordered" evidence="1">
    <location>
        <begin position="1177"/>
        <end position="1224"/>
    </location>
</feature>
<feature type="compositionally biased region" description="Polar residues" evidence="1">
    <location>
        <begin position="452"/>
        <end position="494"/>
    </location>
</feature>
<feature type="region of interest" description="Disordered" evidence="1">
    <location>
        <begin position="887"/>
        <end position="977"/>
    </location>
</feature>
<feature type="region of interest" description="Disordered" evidence="1">
    <location>
        <begin position="1079"/>
        <end position="1127"/>
    </location>
</feature>
<dbReference type="Proteomes" id="UP001234178">
    <property type="component" value="Unassembled WGS sequence"/>
</dbReference>
<name>A0ABR0A0N4_9CRUS</name>
<feature type="compositionally biased region" description="Low complexity" evidence="1">
    <location>
        <begin position="225"/>
        <end position="253"/>
    </location>
</feature>
<feature type="compositionally biased region" description="Low complexity" evidence="1">
    <location>
        <begin position="893"/>
        <end position="905"/>
    </location>
</feature>
<accession>A0ABR0A0N4</accession>
<feature type="compositionally biased region" description="Basic and acidic residues" evidence="1">
    <location>
        <begin position="953"/>
        <end position="974"/>
    </location>
</feature>
<dbReference type="Gene3D" id="3.10.20.90">
    <property type="entry name" value="Phosphatidylinositol 3-kinase Catalytic Subunit, Chain A, domain 1"/>
    <property type="match status" value="1"/>
</dbReference>
<dbReference type="EMBL" id="JAOYFB010000036">
    <property type="protein sequence ID" value="KAK4018490.1"/>
    <property type="molecule type" value="Genomic_DNA"/>
</dbReference>
<evidence type="ECO:0000256" key="1">
    <source>
        <dbReference type="SAM" id="MobiDB-lite"/>
    </source>
</evidence>
<feature type="region of interest" description="Disordered" evidence="1">
    <location>
        <begin position="824"/>
        <end position="854"/>
    </location>
</feature>
<feature type="compositionally biased region" description="Low complexity" evidence="1">
    <location>
        <begin position="287"/>
        <end position="307"/>
    </location>
</feature>
<evidence type="ECO:0000313" key="3">
    <source>
        <dbReference type="EMBL" id="KAK4018490.1"/>
    </source>
</evidence>
<feature type="compositionally biased region" description="Pro residues" evidence="1">
    <location>
        <begin position="312"/>
        <end position="329"/>
    </location>
</feature>
<comment type="caution">
    <text evidence="3">The sequence shown here is derived from an EMBL/GenBank/DDBJ whole genome shotgun (WGS) entry which is preliminary data.</text>
</comment>
<dbReference type="PROSITE" id="PS51082">
    <property type="entry name" value="WH2"/>
    <property type="match status" value="1"/>
</dbReference>